<evidence type="ECO:0000256" key="1">
    <source>
        <dbReference type="ARBA" id="ARBA00008842"/>
    </source>
</evidence>
<dbReference type="GO" id="GO:0097038">
    <property type="term" value="C:perinuclear endoplasmic reticulum"/>
    <property type="evidence" value="ECO:0007669"/>
    <property type="project" value="TreeGrafter"/>
</dbReference>
<accession>A0A9J6BQ97</accession>
<comment type="similarity">
    <text evidence="1">Belongs to the OSBP family.</text>
</comment>
<comment type="caution">
    <text evidence="4">The sequence shown here is derived from an EMBL/GenBank/DDBJ whole genome shotgun (WGS) entry which is preliminary data.</text>
</comment>
<name>A0A9J6BQ97_POLVA</name>
<evidence type="ECO:0008006" key="6">
    <source>
        <dbReference type="Google" id="ProtNLM"/>
    </source>
</evidence>
<dbReference type="PANTHER" id="PTHR10972">
    <property type="entry name" value="OXYSTEROL-BINDING PROTEIN-RELATED"/>
    <property type="match status" value="1"/>
</dbReference>
<keyword evidence="2" id="KW-0597">Phosphoprotein</keyword>
<dbReference type="SUPFAM" id="SSF144000">
    <property type="entry name" value="Oxysterol-binding protein-like"/>
    <property type="match status" value="1"/>
</dbReference>
<dbReference type="PANTHER" id="PTHR10972:SF205">
    <property type="entry name" value="OXYSTEROL-BINDING PROTEIN 1"/>
    <property type="match status" value="1"/>
</dbReference>
<dbReference type="FunFam" id="2.40.160.120:FF:000001">
    <property type="entry name" value="Oxysterol-binding protein"/>
    <property type="match status" value="1"/>
</dbReference>
<dbReference type="Proteomes" id="UP001107558">
    <property type="component" value="Chromosome 3"/>
</dbReference>
<dbReference type="EMBL" id="JADBJN010000003">
    <property type="protein sequence ID" value="KAG5672036.1"/>
    <property type="molecule type" value="Genomic_DNA"/>
</dbReference>
<dbReference type="InterPro" id="IPR037239">
    <property type="entry name" value="OSBP_sf"/>
</dbReference>
<dbReference type="OrthoDB" id="1854502at2759"/>
<evidence type="ECO:0000256" key="2">
    <source>
        <dbReference type="ARBA" id="ARBA00022553"/>
    </source>
</evidence>
<evidence type="ECO:0000256" key="3">
    <source>
        <dbReference type="SAM" id="MobiDB-lite"/>
    </source>
</evidence>
<proteinExistence type="inferred from homology"/>
<dbReference type="AlphaFoldDB" id="A0A9J6BQ97"/>
<dbReference type="GO" id="GO:0120009">
    <property type="term" value="P:intermembrane lipid transfer"/>
    <property type="evidence" value="ECO:0007669"/>
    <property type="project" value="UniProtKB-ARBA"/>
</dbReference>
<feature type="region of interest" description="Disordered" evidence="3">
    <location>
        <begin position="1"/>
        <end position="21"/>
    </location>
</feature>
<sequence>MTTKAIDYNKKKNDKKNADHVNGNVVGTNRRTRIPDKPNHSISLWGILKNCIGKDLTKIPLPVHFNEPISMLQRGAEDFEYSELLDKAAQCKDIGDQLSFIAAFSLATYSTCSERVAKPFNPLLGETYEFDRTDDMGWKLISEQVSHHPPILAQYTESKHGWRISQQLQMDSKFRGKHISAIPTAFSRIDFDTNGASYVFNRPNFAVYNIIFGKMYVDIVGDVKIIGHKKAEGWQATLTYIPQTFFSKQPQRIIKGQVIDPSNNVKLVLNGRWNEFMEMARVISFYDNDKYETNEPIEIWKKRLPPSDSHKYYNFTIFACQLNEIENNVAPSDSRNRPDQRLMEDGLWEESNKEKFRLEEIQRERRKQGKDVVPAWFKKQPDEYSETPVWKFAGEYWNAKEKHDWKRCPKLW</sequence>
<dbReference type="Pfam" id="PF01237">
    <property type="entry name" value="Oxysterol_BP"/>
    <property type="match status" value="1"/>
</dbReference>
<dbReference type="GO" id="GO:0005886">
    <property type="term" value="C:plasma membrane"/>
    <property type="evidence" value="ECO:0007669"/>
    <property type="project" value="TreeGrafter"/>
</dbReference>
<evidence type="ECO:0000313" key="5">
    <source>
        <dbReference type="Proteomes" id="UP001107558"/>
    </source>
</evidence>
<feature type="compositionally biased region" description="Basic and acidic residues" evidence="3">
    <location>
        <begin position="7"/>
        <end position="19"/>
    </location>
</feature>
<protein>
    <recommendedName>
        <fullName evidence="6">Oxysterol-binding protein</fullName>
    </recommendedName>
</protein>
<organism evidence="4 5">
    <name type="scientific">Polypedilum vanderplanki</name>
    <name type="common">Sleeping chironomid midge</name>
    <dbReference type="NCBI Taxonomy" id="319348"/>
    <lineage>
        <taxon>Eukaryota</taxon>
        <taxon>Metazoa</taxon>
        <taxon>Ecdysozoa</taxon>
        <taxon>Arthropoda</taxon>
        <taxon>Hexapoda</taxon>
        <taxon>Insecta</taxon>
        <taxon>Pterygota</taxon>
        <taxon>Neoptera</taxon>
        <taxon>Endopterygota</taxon>
        <taxon>Diptera</taxon>
        <taxon>Nematocera</taxon>
        <taxon>Chironomoidea</taxon>
        <taxon>Chironomidae</taxon>
        <taxon>Chironominae</taxon>
        <taxon>Polypedilum</taxon>
        <taxon>Polypedilum</taxon>
    </lineage>
</organism>
<reference evidence="4" key="1">
    <citation type="submission" date="2021-03" db="EMBL/GenBank/DDBJ databases">
        <title>Chromosome level genome of the anhydrobiotic midge Polypedilum vanderplanki.</title>
        <authorList>
            <person name="Yoshida Y."/>
            <person name="Kikawada T."/>
            <person name="Gusev O."/>
        </authorList>
    </citation>
    <scope>NUCLEOTIDE SEQUENCE</scope>
    <source>
        <strain evidence="4">NIAS01</strain>
        <tissue evidence="4">Whole body or cell culture</tissue>
    </source>
</reference>
<dbReference type="GO" id="GO:0005829">
    <property type="term" value="C:cytosol"/>
    <property type="evidence" value="ECO:0007669"/>
    <property type="project" value="TreeGrafter"/>
</dbReference>
<dbReference type="Gene3D" id="2.40.160.120">
    <property type="match status" value="1"/>
</dbReference>
<dbReference type="InterPro" id="IPR000648">
    <property type="entry name" value="Oxysterol-bd"/>
</dbReference>
<gene>
    <name evidence="4" type="ORF">PVAND_002198</name>
</gene>
<dbReference type="GO" id="GO:0032934">
    <property type="term" value="F:sterol binding"/>
    <property type="evidence" value="ECO:0007669"/>
    <property type="project" value="TreeGrafter"/>
</dbReference>
<keyword evidence="5" id="KW-1185">Reference proteome</keyword>
<evidence type="ECO:0000313" key="4">
    <source>
        <dbReference type="EMBL" id="KAG5672036.1"/>
    </source>
</evidence>